<proteinExistence type="predicted"/>
<evidence type="ECO:0000313" key="8">
    <source>
        <dbReference type="Proteomes" id="UP000095751"/>
    </source>
</evidence>
<dbReference type="InterPro" id="IPR040794">
    <property type="entry name" value="CE2_N"/>
</dbReference>
<evidence type="ECO:0000256" key="4">
    <source>
        <dbReference type="SAM" id="MobiDB-lite"/>
    </source>
</evidence>
<feature type="compositionally biased region" description="Pro residues" evidence="4">
    <location>
        <begin position="812"/>
        <end position="821"/>
    </location>
</feature>
<dbReference type="PROSITE" id="PS01095">
    <property type="entry name" value="GH18_1"/>
    <property type="match status" value="1"/>
</dbReference>
<dbReference type="InParanoid" id="A0A1E7F9J7"/>
<dbReference type="Pfam" id="PF17996">
    <property type="entry name" value="CE2_N"/>
    <property type="match status" value="1"/>
</dbReference>
<protein>
    <submittedName>
        <fullName evidence="7">Glycoside hydrolase</fullName>
    </submittedName>
</protein>
<dbReference type="Pfam" id="PF13472">
    <property type="entry name" value="Lipase_GDSL_2"/>
    <property type="match status" value="1"/>
</dbReference>
<evidence type="ECO:0000256" key="5">
    <source>
        <dbReference type="SAM" id="SignalP"/>
    </source>
</evidence>
<dbReference type="InterPro" id="IPR017853">
    <property type="entry name" value="GH"/>
</dbReference>
<dbReference type="InterPro" id="IPR036514">
    <property type="entry name" value="SGNH_hydro_sf"/>
</dbReference>
<dbReference type="Gene3D" id="3.20.20.80">
    <property type="entry name" value="Glycosidases"/>
    <property type="match status" value="1"/>
</dbReference>
<feature type="compositionally biased region" description="Pro residues" evidence="4">
    <location>
        <begin position="832"/>
        <end position="842"/>
    </location>
</feature>
<dbReference type="PANTHER" id="PTHR37834:SF2">
    <property type="entry name" value="ESTERASE, SGNH HYDROLASE-TYPE"/>
    <property type="match status" value="1"/>
</dbReference>
<keyword evidence="5" id="KW-0732">Signal</keyword>
<evidence type="ECO:0000256" key="1">
    <source>
        <dbReference type="ARBA" id="ARBA00022801"/>
    </source>
</evidence>
<evidence type="ECO:0000259" key="6">
    <source>
        <dbReference type="PROSITE" id="PS51910"/>
    </source>
</evidence>
<dbReference type="PROSITE" id="PS51910">
    <property type="entry name" value="GH18_2"/>
    <property type="match status" value="1"/>
</dbReference>
<dbReference type="PANTHER" id="PTHR37834">
    <property type="entry name" value="GDSL-LIKE LIPASE/ACYLHYDROLASE DOMAIN PROTEIN (AFU_ORTHOLOGUE AFUA_2G00620)"/>
    <property type="match status" value="1"/>
</dbReference>
<dbReference type="SUPFAM" id="SSF52266">
    <property type="entry name" value="SGNH hydrolase"/>
    <property type="match status" value="1"/>
</dbReference>
<dbReference type="KEGG" id="fcy:FRACYDRAFT_241386"/>
<dbReference type="GO" id="GO:0005975">
    <property type="term" value="P:carbohydrate metabolic process"/>
    <property type="evidence" value="ECO:0007669"/>
    <property type="project" value="InterPro"/>
</dbReference>
<dbReference type="AlphaFoldDB" id="A0A1E7F9J7"/>
<keyword evidence="2 3" id="KW-0326">Glycosidase</keyword>
<feature type="compositionally biased region" description="Low complexity" evidence="4">
    <location>
        <begin position="822"/>
        <end position="831"/>
    </location>
</feature>
<feature type="chain" id="PRO_5009192840" evidence="5">
    <location>
        <begin position="21"/>
        <end position="922"/>
    </location>
</feature>
<dbReference type="EMBL" id="KV784360">
    <property type="protein sequence ID" value="OEU14827.1"/>
    <property type="molecule type" value="Genomic_DNA"/>
</dbReference>
<evidence type="ECO:0000256" key="2">
    <source>
        <dbReference type="ARBA" id="ARBA00023295"/>
    </source>
</evidence>
<feature type="compositionally biased region" description="Low complexity" evidence="4">
    <location>
        <begin position="719"/>
        <end position="738"/>
    </location>
</feature>
<dbReference type="Proteomes" id="UP000095751">
    <property type="component" value="Unassembled WGS sequence"/>
</dbReference>
<dbReference type="SUPFAM" id="SSF51445">
    <property type="entry name" value="(Trans)glycosidases"/>
    <property type="match status" value="1"/>
</dbReference>
<feature type="region of interest" description="Disordered" evidence="4">
    <location>
        <begin position="712"/>
        <end position="738"/>
    </location>
</feature>
<name>A0A1E7F9J7_9STRA</name>
<evidence type="ECO:0000313" key="7">
    <source>
        <dbReference type="EMBL" id="OEU14827.1"/>
    </source>
</evidence>
<feature type="signal peptide" evidence="5">
    <location>
        <begin position="1"/>
        <end position="20"/>
    </location>
</feature>
<feature type="region of interest" description="Disordered" evidence="4">
    <location>
        <begin position="808"/>
        <end position="851"/>
    </location>
</feature>
<dbReference type="InterPro" id="IPR013830">
    <property type="entry name" value="SGNH_hydro"/>
</dbReference>
<evidence type="ECO:0000256" key="3">
    <source>
        <dbReference type="RuleBase" id="RU000489"/>
    </source>
</evidence>
<organism evidence="7 8">
    <name type="scientific">Fragilariopsis cylindrus CCMP1102</name>
    <dbReference type="NCBI Taxonomy" id="635003"/>
    <lineage>
        <taxon>Eukaryota</taxon>
        <taxon>Sar</taxon>
        <taxon>Stramenopiles</taxon>
        <taxon>Ochrophyta</taxon>
        <taxon>Bacillariophyta</taxon>
        <taxon>Bacillariophyceae</taxon>
        <taxon>Bacillariophycidae</taxon>
        <taxon>Bacillariales</taxon>
        <taxon>Bacillariaceae</taxon>
        <taxon>Fragilariopsis</taxon>
    </lineage>
</organism>
<dbReference type="GO" id="GO:0004553">
    <property type="term" value="F:hydrolase activity, hydrolyzing O-glycosyl compounds"/>
    <property type="evidence" value="ECO:0007669"/>
    <property type="project" value="InterPro"/>
</dbReference>
<dbReference type="InterPro" id="IPR001579">
    <property type="entry name" value="Glyco_hydro_18_chit_AS"/>
</dbReference>
<dbReference type="InterPro" id="IPR001223">
    <property type="entry name" value="Glyco_hydro18_cat"/>
</dbReference>
<dbReference type="InterPro" id="IPR052762">
    <property type="entry name" value="PCW_deacetylase/CE"/>
</dbReference>
<keyword evidence="1 3" id="KW-0378">Hydrolase</keyword>
<reference evidence="7 8" key="1">
    <citation type="submission" date="2016-09" db="EMBL/GenBank/DDBJ databases">
        <title>Extensive genetic diversity and differential bi-allelic expression allows diatom success in the polar Southern Ocean.</title>
        <authorList>
            <consortium name="DOE Joint Genome Institute"/>
            <person name="Mock T."/>
            <person name="Otillar R.P."/>
            <person name="Strauss J."/>
            <person name="Dupont C."/>
            <person name="Frickenhaus S."/>
            <person name="Maumus F."/>
            <person name="Mcmullan M."/>
            <person name="Sanges R."/>
            <person name="Schmutz J."/>
            <person name="Toseland A."/>
            <person name="Valas R."/>
            <person name="Veluchamy A."/>
            <person name="Ward B.J."/>
            <person name="Allen A."/>
            <person name="Barry K."/>
            <person name="Falciatore A."/>
            <person name="Ferrante M."/>
            <person name="Fortunato A.E."/>
            <person name="Gloeckner G."/>
            <person name="Gruber A."/>
            <person name="Hipkin R."/>
            <person name="Janech M."/>
            <person name="Kroth P."/>
            <person name="Leese F."/>
            <person name="Lindquist E."/>
            <person name="Lyon B.R."/>
            <person name="Martin J."/>
            <person name="Mayer C."/>
            <person name="Parker M."/>
            <person name="Quesneville H."/>
            <person name="Raymond J."/>
            <person name="Uhlig C."/>
            <person name="Valentin K.U."/>
            <person name="Worden A.Z."/>
            <person name="Armbrust E.V."/>
            <person name="Bowler C."/>
            <person name="Green B."/>
            <person name="Moulton V."/>
            <person name="Van Oosterhout C."/>
            <person name="Grigoriev I."/>
        </authorList>
    </citation>
    <scope>NUCLEOTIDE SEQUENCE [LARGE SCALE GENOMIC DNA]</scope>
    <source>
        <strain evidence="7 8">CCMP1102</strain>
    </source>
</reference>
<sequence>MHLYPIILTVLAHCVKSSSATWEELDNLHFGGRWWRDNDSMKHSWGVGTFIVRFRGSSELVMQMTSSWVGAYYTCQVDGGPEVKLFHDNQIDYFQVAAGLSPSKEHIVRCGRNNEASWGPTIIDGIVLDPNGELLQAVDPNAGNTMLRFEAIGDSITAGFKATATTAAEPSTIANQDVFQTYVRYMADAWGTNDYNVIAKSGVSILDYGTTGVVMSQEFPCREFWDTWQEGCPQLHDFSSWQADVVTINLGTNDFAFGDPTKEAFREGYLSFIQDVRQKYPNALIACMEPILDSCAVNQPILTDIVDGLEQAVIDMNDEKVIYYETGSPADPWLVCATDYTDYTHPTVVGNEKFAARMLESTSITDDIRRFFPEKCGGTGASCQVGAPTAAIPTPSPVPITIPTTVIELAPTVMHSEESRLIAFVGNWQACPSDAQLAQYTHIIISFAVSYTWSPNKNICSQQCDIAAPLTCGNTARPDLIQRWQEQGKKVLLSFGGAGMGGSWSGDVNDCWEYCYGKEEKVVDRLADIVNEVGFDGIDIDYEYFYEDNQNGSGFTKGTQAQTFLRDITVGLRNKLPIGSELTHAPMEPDMEPGRGYFNVLKEIAEDTLDFLMPQYYNGYVRSYTNFSGALSHFTAITDQMFGGNPNKIVYGFCISDCGSFNLDGDQSAQVMEWLSEEYPCNGGAFFWVANDDTNGDWSKVVKDQLQIDSSTASCSGNTEPTGPTTTPVAPVSTPSRSPIAMVNPTTVPVAPVSIPVQGSKCLAIPQAELPAGSWATNDAACALCGADYTWWPCDVQSPSPLCRCDNGSPPVSSPVNPPTSSPVNPSTRTPVNPPTRAPTNPPTRSSVNLPTSTIVAGSDCTAIPQEELPSGSWATTVEYCALCETGDHPWWPCDVQNPPLCRCHEAIEIRLRRRLGAPTSH</sequence>
<dbReference type="Gene3D" id="2.60.120.260">
    <property type="entry name" value="Galactose-binding domain-like"/>
    <property type="match status" value="1"/>
</dbReference>
<dbReference type="OrthoDB" id="43722at2759"/>
<feature type="domain" description="GH18" evidence="6">
    <location>
        <begin position="419"/>
        <end position="709"/>
    </location>
</feature>
<gene>
    <name evidence="7" type="primary">Fc_241386</name>
    <name evidence="7" type="ORF">FRACYDRAFT_241386</name>
</gene>
<dbReference type="Pfam" id="PF00704">
    <property type="entry name" value="Glyco_hydro_18"/>
    <property type="match status" value="1"/>
</dbReference>
<accession>A0A1E7F9J7</accession>
<dbReference type="Gene3D" id="3.40.50.1110">
    <property type="entry name" value="SGNH hydrolase"/>
    <property type="match status" value="1"/>
</dbReference>
<keyword evidence="8" id="KW-1185">Reference proteome</keyword>